<protein>
    <submittedName>
        <fullName evidence="1">Uncharacterized protein</fullName>
    </submittedName>
</protein>
<proteinExistence type="predicted"/>
<evidence type="ECO:0000313" key="2">
    <source>
        <dbReference type="Proteomes" id="UP000265520"/>
    </source>
</evidence>
<dbReference type="EMBL" id="LXQA010450758">
    <property type="protein sequence ID" value="MCI52654.1"/>
    <property type="molecule type" value="Genomic_DNA"/>
</dbReference>
<organism evidence="1 2">
    <name type="scientific">Trifolium medium</name>
    <dbReference type="NCBI Taxonomy" id="97028"/>
    <lineage>
        <taxon>Eukaryota</taxon>
        <taxon>Viridiplantae</taxon>
        <taxon>Streptophyta</taxon>
        <taxon>Embryophyta</taxon>
        <taxon>Tracheophyta</taxon>
        <taxon>Spermatophyta</taxon>
        <taxon>Magnoliopsida</taxon>
        <taxon>eudicotyledons</taxon>
        <taxon>Gunneridae</taxon>
        <taxon>Pentapetalae</taxon>
        <taxon>rosids</taxon>
        <taxon>fabids</taxon>
        <taxon>Fabales</taxon>
        <taxon>Fabaceae</taxon>
        <taxon>Papilionoideae</taxon>
        <taxon>50 kb inversion clade</taxon>
        <taxon>NPAAA clade</taxon>
        <taxon>Hologalegina</taxon>
        <taxon>IRL clade</taxon>
        <taxon>Trifolieae</taxon>
        <taxon>Trifolium</taxon>
    </lineage>
</organism>
<sequence>MRNDYFVFPSDVDAKAEALKAKFGHVVDRLSKIVKEKIKGR</sequence>
<dbReference type="AlphaFoldDB" id="A0A392SWQ8"/>
<evidence type="ECO:0000313" key="1">
    <source>
        <dbReference type="EMBL" id="MCI52654.1"/>
    </source>
</evidence>
<feature type="non-terminal residue" evidence="1">
    <location>
        <position position="41"/>
    </location>
</feature>
<name>A0A392SWQ8_9FABA</name>
<reference evidence="1 2" key="1">
    <citation type="journal article" date="2018" name="Front. Plant Sci.">
        <title>Red Clover (Trifolium pratense) and Zigzag Clover (T. medium) - A Picture of Genomic Similarities and Differences.</title>
        <authorList>
            <person name="Dluhosova J."/>
            <person name="Istvanek J."/>
            <person name="Nedelnik J."/>
            <person name="Repkova J."/>
        </authorList>
    </citation>
    <scope>NUCLEOTIDE SEQUENCE [LARGE SCALE GENOMIC DNA]</scope>
    <source>
        <strain evidence="2">cv. 10/8</strain>
        <tissue evidence="1">Leaf</tissue>
    </source>
</reference>
<dbReference type="Proteomes" id="UP000265520">
    <property type="component" value="Unassembled WGS sequence"/>
</dbReference>
<accession>A0A392SWQ8</accession>
<keyword evidence="2" id="KW-1185">Reference proteome</keyword>
<comment type="caution">
    <text evidence="1">The sequence shown here is derived from an EMBL/GenBank/DDBJ whole genome shotgun (WGS) entry which is preliminary data.</text>
</comment>